<dbReference type="Gene3D" id="3.40.1580.10">
    <property type="entry name" value="SMI1/KNR4-like"/>
    <property type="match status" value="1"/>
</dbReference>
<gene>
    <name evidence="1" type="ORF">WJU22_21820</name>
</gene>
<dbReference type="RefSeq" id="WP_341840293.1">
    <property type="nucleotide sequence ID" value="NZ_CP149792.1"/>
</dbReference>
<dbReference type="EMBL" id="CP150096">
    <property type="protein sequence ID" value="WZN45541.1"/>
    <property type="molecule type" value="Genomic_DNA"/>
</dbReference>
<dbReference type="Proteomes" id="UP001449657">
    <property type="component" value="Chromosome"/>
</dbReference>
<protein>
    <submittedName>
        <fullName evidence="1">Uncharacterized protein</fullName>
    </submittedName>
</protein>
<name>A0ABZ2YZU1_9BACT</name>
<reference evidence="1 2" key="1">
    <citation type="submission" date="2024-03" db="EMBL/GenBank/DDBJ databases">
        <title>Chitinophaga caseinilytica sp. nov., a casein hydrolysing bacterium isolated from forest soil.</title>
        <authorList>
            <person name="Lee D.S."/>
            <person name="Han D.M."/>
            <person name="Baek J.H."/>
            <person name="Choi D.G."/>
            <person name="Jeon J.H."/>
            <person name="Jeon C.O."/>
        </authorList>
    </citation>
    <scope>NUCLEOTIDE SEQUENCE [LARGE SCALE GENOMIC DNA]</scope>
    <source>
        <strain evidence="1 2">KACC 19118</strain>
    </source>
</reference>
<keyword evidence="2" id="KW-1185">Reference proteome</keyword>
<organism evidence="1 2">
    <name type="scientific">Chitinophaga caseinilytica</name>
    <dbReference type="NCBI Taxonomy" id="2267521"/>
    <lineage>
        <taxon>Bacteria</taxon>
        <taxon>Pseudomonadati</taxon>
        <taxon>Bacteroidota</taxon>
        <taxon>Chitinophagia</taxon>
        <taxon>Chitinophagales</taxon>
        <taxon>Chitinophagaceae</taxon>
        <taxon>Chitinophaga</taxon>
    </lineage>
</organism>
<sequence>MTIETLLANFEFQEAPSGPEAEQLLQKIDFQVDGDWLSFALRHNGAYGEIGTYYVAFWTIDEICALNPYYAPENDDGYSSSLFFSHRTGAMLGSPYGRRMAFSSKCRTSACLPKNPLKWARIFWLFYGTCPNIDALPSLRNLSFS</sequence>
<dbReference type="InterPro" id="IPR037883">
    <property type="entry name" value="Knr4/Smi1-like_sf"/>
</dbReference>
<evidence type="ECO:0000313" key="1">
    <source>
        <dbReference type="EMBL" id="WZN45541.1"/>
    </source>
</evidence>
<evidence type="ECO:0000313" key="2">
    <source>
        <dbReference type="Proteomes" id="UP001449657"/>
    </source>
</evidence>
<proteinExistence type="predicted"/>
<accession>A0ABZ2YZU1</accession>